<accession>A0A9D4NAK9</accession>
<protein>
    <submittedName>
        <fullName evidence="2">Uncharacterized protein</fullName>
    </submittedName>
</protein>
<comment type="caution">
    <text evidence="2">The sequence shown here is derived from an EMBL/GenBank/DDBJ whole genome shotgun (WGS) entry which is preliminary data.</text>
</comment>
<keyword evidence="1" id="KW-0732">Signal</keyword>
<name>A0A9D4NAK9_DREPO</name>
<dbReference type="Proteomes" id="UP000828390">
    <property type="component" value="Unassembled WGS sequence"/>
</dbReference>
<organism evidence="2 3">
    <name type="scientific">Dreissena polymorpha</name>
    <name type="common">Zebra mussel</name>
    <name type="synonym">Mytilus polymorpha</name>
    <dbReference type="NCBI Taxonomy" id="45954"/>
    <lineage>
        <taxon>Eukaryota</taxon>
        <taxon>Metazoa</taxon>
        <taxon>Spiralia</taxon>
        <taxon>Lophotrochozoa</taxon>
        <taxon>Mollusca</taxon>
        <taxon>Bivalvia</taxon>
        <taxon>Autobranchia</taxon>
        <taxon>Heteroconchia</taxon>
        <taxon>Euheterodonta</taxon>
        <taxon>Imparidentia</taxon>
        <taxon>Neoheterodontei</taxon>
        <taxon>Myida</taxon>
        <taxon>Dreissenoidea</taxon>
        <taxon>Dreissenidae</taxon>
        <taxon>Dreissena</taxon>
    </lineage>
</organism>
<keyword evidence="3" id="KW-1185">Reference proteome</keyword>
<gene>
    <name evidence="2" type="ORF">DPMN_015099</name>
</gene>
<dbReference type="AlphaFoldDB" id="A0A9D4NAK9"/>
<feature type="chain" id="PRO_5038626364" evidence="1">
    <location>
        <begin position="24"/>
        <end position="74"/>
    </location>
</feature>
<dbReference type="EMBL" id="JAIWYP010000001">
    <property type="protein sequence ID" value="KAH3891008.1"/>
    <property type="molecule type" value="Genomic_DNA"/>
</dbReference>
<evidence type="ECO:0000313" key="2">
    <source>
        <dbReference type="EMBL" id="KAH3891008.1"/>
    </source>
</evidence>
<feature type="signal peptide" evidence="1">
    <location>
        <begin position="1"/>
        <end position="23"/>
    </location>
</feature>
<reference evidence="2" key="2">
    <citation type="submission" date="2020-11" db="EMBL/GenBank/DDBJ databases">
        <authorList>
            <person name="McCartney M.A."/>
            <person name="Auch B."/>
            <person name="Kono T."/>
            <person name="Mallez S."/>
            <person name="Becker A."/>
            <person name="Gohl D.M."/>
            <person name="Silverstein K.A.T."/>
            <person name="Koren S."/>
            <person name="Bechman K.B."/>
            <person name="Herman A."/>
            <person name="Abrahante J.E."/>
            <person name="Garbe J."/>
        </authorList>
    </citation>
    <scope>NUCLEOTIDE SEQUENCE</scope>
    <source>
        <strain evidence="2">Duluth1</strain>
        <tissue evidence="2">Whole animal</tissue>
    </source>
</reference>
<proteinExistence type="predicted"/>
<reference evidence="2" key="1">
    <citation type="journal article" date="2019" name="bioRxiv">
        <title>The Genome of the Zebra Mussel, Dreissena polymorpha: A Resource for Invasive Species Research.</title>
        <authorList>
            <person name="McCartney M.A."/>
            <person name="Auch B."/>
            <person name="Kono T."/>
            <person name="Mallez S."/>
            <person name="Zhang Y."/>
            <person name="Obille A."/>
            <person name="Becker A."/>
            <person name="Abrahante J.E."/>
            <person name="Garbe J."/>
            <person name="Badalamenti J.P."/>
            <person name="Herman A."/>
            <person name="Mangelson H."/>
            <person name="Liachko I."/>
            <person name="Sullivan S."/>
            <person name="Sone E.D."/>
            <person name="Koren S."/>
            <person name="Silverstein K.A.T."/>
            <person name="Beckman K.B."/>
            <person name="Gohl D.M."/>
        </authorList>
    </citation>
    <scope>NUCLEOTIDE SEQUENCE</scope>
    <source>
        <strain evidence="2">Duluth1</strain>
        <tissue evidence="2">Whole animal</tissue>
    </source>
</reference>
<evidence type="ECO:0000313" key="3">
    <source>
        <dbReference type="Proteomes" id="UP000828390"/>
    </source>
</evidence>
<sequence>MERFAMVLLCSVCLNGLIGYTNSLPINDALVNKNIRSNAADLQFLEERILDRIKRALCKDPKCCFCDGTTKDLP</sequence>
<evidence type="ECO:0000256" key="1">
    <source>
        <dbReference type="SAM" id="SignalP"/>
    </source>
</evidence>